<dbReference type="Proteomes" id="UP001156141">
    <property type="component" value="Unassembled WGS sequence"/>
</dbReference>
<accession>A0ABS9RN26</accession>
<organism evidence="1 2">
    <name type="scientific">Aestuariibaculum lutulentum</name>
    <dbReference type="NCBI Taxonomy" id="2920935"/>
    <lineage>
        <taxon>Bacteria</taxon>
        <taxon>Pseudomonadati</taxon>
        <taxon>Bacteroidota</taxon>
        <taxon>Flavobacteriia</taxon>
        <taxon>Flavobacteriales</taxon>
        <taxon>Flavobacteriaceae</taxon>
    </lineage>
</organism>
<evidence type="ECO:0000313" key="2">
    <source>
        <dbReference type="Proteomes" id="UP001156141"/>
    </source>
</evidence>
<keyword evidence="2" id="KW-1185">Reference proteome</keyword>
<sequence length="52" mass="5945">MSENVMDLRTRAAAALAEAAEAELPNQRERALRSAEIWTKMADLRDRFGVRR</sequence>
<dbReference type="EMBL" id="JAKVQD010000161">
    <property type="protein sequence ID" value="MCH4554272.1"/>
    <property type="molecule type" value="Genomic_DNA"/>
</dbReference>
<dbReference type="RefSeq" id="WP_240575686.1">
    <property type="nucleotide sequence ID" value="NZ_JAKVQD010000161.1"/>
</dbReference>
<name>A0ABS9RN26_9FLAO</name>
<comment type="caution">
    <text evidence="1">The sequence shown here is derived from an EMBL/GenBank/DDBJ whole genome shotgun (WGS) entry which is preliminary data.</text>
</comment>
<gene>
    <name evidence="1" type="ORF">MKW35_16755</name>
</gene>
<protein>
    <submittedName>
        <fullName evidence="1">Uncharacterized protein</fullName>
    </submittedName>
</protein>
<proteinExistence type="predicted"/>
<reference evidence="1" key="1">
    <citation type="submission" date="2022-02" db="EMBL/GenBank/DDBJ databases">
        <title>Aestuariibaculum sp., a marine bacterium isolated from sediment in Guangxi.</title>
        <authorList>
            <person name="Ying J."/>
        </authorList>
    </citation>
    <scope>NUCLEOTIDE SEQUENCE</scope>
    <source>
        <strain evidence="1">L182</strain>
    </source>
</reference>
<evidence type="ECO:0000313" key="1">
    <source>
        <dbReference type="EMBL" id="MCH4554272.1"/>
    </source>
</evidence>